<name>A0A147EN60_9MICO</name>
<comment type="caution">
    <text evidence="7">The sequence shown here is derived from an EMBL/GenBank/DDBJ whole genome shotgun (WGS) entry which is preliminary data.</text>
</comment>
<evidence type="ECO:0000256" key="5">
    <source>
        <dbReference type="ARBA" id="ARBA00023136"/>
    </source>
</evidence>
<protein>
    <recommendedName>
        <fullName evidence="9">YihY/virulence factor BrkB family protein</fullName>
    </recommendedName>
</protein>
<dbReference type="Pfam" id="PF03631">
    <property type="entry name" value="Virul_fac_BrkB"/>
    <property type="match status" value="1"/>
</dbReference>
<dbReference type="OrthoDB" id="3229302at2"/>
<evidence type="ECO:0000256" key="2">
    <source>
        <dbReference type="ARBA" id="ARBA00022475"/>
    </source>
</evidence>
<dbReference type="EMBL" id="LDRK01000035">
    <property type="protein sequence ID" value="KTR85933.1"/>
    <property type="molecule type" value="Genomic_DNA"/>
</dbReference>
<dbReference type="AlphaFoldDB" id="A0A147EN60"/>
<dbReference type="RefSeq" id="WP_058593879.1">
    <property type="nucleotide sequence ID" value="NZ_LDRK01000035.1"/>
</dbReference>
<feature type="transmembrane region" description="Helical" evidence="6">
    <location>
        <begin position="242"/>
        <end position="268"/>
    </location>
</feature>
<reference evidence="7 8" key="1">
    <citation type="journal article" date="2016" name="Front. Microbiol.">
        <title>Genomic Resource of Rice Seed Associated Bacteria.</title>
        <authorList>
            <person name="Midha S."/>
            <person name="Bansal K."/>
            <person name="Sharma S."/>
            <person name="Kumar N."/>
            <person name="Patil P.P."/>
            <person name="Chaudhry V."/>
            <person name="Patil P.B."/>
        </authorList>
    </citation>
    <scope>NUCLEOTIDE SEQUENCE [LARGE SCALE GENOMIC DNA]</scope>
    <source>
        <strain evidence="7 8">NS354</strain>
    </source>
</reference>
<accession>A0A147EN60</accession>
<dbReference type="InterPro" id="IPR017039">
    <property type="entry name" value="Virul_fac_BrkB"/>
</dbReference>
<evidence type="ECO:0000256" key="4">
    <source>
        <dbReference type="ARBA" id="ARBA00022989"/>
    </source>
</evidence>
<keyword evidence="4 6" id="KW-1133">Transmembrane helix</keyword>
<keyword evidence="3 6" id="KW-0812">Transmembrane</keyword>
<evidence type="ECO:0000256" key="3">
    <source>
        <dbReference type="ARBA" id="ARBA00022692"/>
    </source>
</evidence>
<comment type="subcellular location">
    <subcellularLocation>
        <location evidence="1">Cell membrane</location>
        <topology evidence="1">Multi-pass membrane protein</topology>
    </subcellularLocation>
</comment>
<feature type="transmembrane region" description="Helical" evidence="6">
    <location>
        <begin position="61"/>
        <end position="80"/>
    </location>
</feature>
<evidence type="ECO:0000313" key="7">
    <source>
        <dbReference type="EMBL" id="KTR85933.1"/>
    </source>
</evidence>
<sequence>MTSPRNPPDRSEDSGATRVSEVVERGRRRWAWAQRLRPVRTYLHFSDVGGVVLSGGMSYQALFAVFAALWLGFGIFGIVLRGRPELLDSIVAQINLFIPGLVGAGGAVSIDELMGARAFDWSSAIAGLVLVWVALNWFTGTRRSIRIIFGLEVRLYRNPVLLKLRDFVLAIIFFAAILVSAALTVLSSNLADHFLSWIGASETSWFVSTLGTVVRYAAVYAFDIVLLVAMHRYLAEVRVPRARLIVGCGIGALVLLGLKALGGVLIGGATSNPLLATFAVFAGLLLWFNLICRTLLLTSSWIATGLDPELGRLPERAAV</sequence>
<organism evidence="7 8">
    <name type="scientific">Leucobacter chromiiresistens</name>
    <dbReference type="NCBI Taxonomy" id="1079994"/>
    <lineage>
        <taxon>Bacteria</taxon>
        <taxon>Bacillati</taxon>
        <taxon>Actinomycetota</taxon>
        <taxon>Actinomycetes</taxon>
        <taxon>Micrococcales</taxon>
        <taxon>Microbacteriaceae</taxon>
        <taxon>Leucobacter</taxon>
    </lineage>
</organism>
<evidence type="ECO:0000313" key="8">
    <source>
        <dbReference type="Proteomes" id="UP000070810"/>
    </source>
</evidence>
<dbReference type="PANTHER" id="PTHR30213">
    <property type="entry name" value="INNER MEMBRANE PROTEIN YHJD"/>
    <property type="match status" value="1"/>
</dbReference>
<feature type="transmembrane region" description="Helical" evidence="6">
    <location>
        <begin position="206"/>
        <end position="230"/>
    </location>
</feature>
<keyword evidence="8" id="KW-1185">Reference proteome</keyword>
<dbReference type="Proteomes" id="UP000070810">
    <property type="component" value="Unassembled WGS sequence"/>
</dbReference>
<evidence type="ECO:0008006" key="9">
    <source>
        <dbReference type="Google" id="ProtNLM"/>
    </source>
</evidence>
<dbReference type="GO" id="GO:0005886">
    <property type="term" value="C:plasma membrane"/>
    <property type="evidence" value="ECO:0007669"/>
    <property type="project" value="UniProtKB-SubCell"/>
</dbReference>
<dbReference type="PANTHER" id="PTHR30213:SF1">
    <property type="entry name" value="INNER MEMBRANE PROTEIN YHJD"/>
    <property type="match status" value="1"/>
</dbReference>
<evidence type="ECO:0000256" key="1">
    <source>
        <dbReference type="ARBA" id="ARBA00004651"/>
    </source>
</evidence>
<keyword evidence="5 6" id="KW-0472">Membrane</keyword>
<feature type="transmembrane region" description="Helical" evidence="6">
    <location>
        <begin position="121"/>
        <end position="139"/>
    </location>
</feature>
<keyword evidence="2" id="KW-1003">Cell membrane</keyword>
<gene>
    <name evidence="7" type="ORF">NS354_07155</name>
</gene>
<evidence type="ECO:0000256" key="6">
    <source>
        <dbReference type="SAM" id="Phobius"/>
    </source>
</evidence>
<feature type="transmembrane region" description="Helical" evidence="6">
    <location>
        <begin position="167"/>
        <end position="186"/>
    </location>
</feature>
<feature type="transmembrane region" description="Helical" evidence="6">
    <location>
        <begin position="92"/>
        <end position="109"/>
    </location>
</feature>
<proteinExistence type="predicted"/>
<dbReference type="PATRIC" id="fig|1079994.3.peg.1554"/>
<feature type="transmembrane region" description="Helical" evidence="6">
    <location>
        <begin position="274"/>
        <end position="292"/>
    </location>
</feature>